<proteinExistence type="predicted"/>
<dbReference type="EMBL" id="MQWB01000001">
    <property type="protein sequence ID" value="OZC01650.1"/>
    <property type="molecule type" value="Genomic_DNA"/>
</dbReference>
<evidence type="ECO:0000313" key="2">
    <source>
        <dbReference type="EMBL" id="OZC01650.1"/>
    </source>
</evidence>
<evidence type="ECO:0000313" key="3">
    <source>
        <dbReference type="Proteomes" id="UP000216446"/>
    </source>
</evidence>
<dbReference type="AlphaFoldDB" id="A0A259TVC2"/>
<protein>
    <recommendedName>
        <fullName evidence="1">Inner membrane protein YgaP-like transmembrane domain-containing protein</fullName>
    </recommendedName>
</protein>
<dbReference type="InParanoid" id="A0A259TVC2"/>
<dbReference type="Pfam" id="PF11127">
    <property type="entry name" value="YgaP-like_TM"/>
    <property type="match status" value="1"/>
</dbReference>
<keyword evidence="3" id="KW-1185">Reference proteome</keyword>
<dbReference type="InterPro" id="IPR021309">
    <property type="entry name" value="YgaP-like_TM"/>
</dbReference>
<evidence type="ECO:0000259" key="1">
    <source>
        <dbReference type="Pfam" id="PF11127"/>
    </source>
</evidence>
<dbReference type="Proteomes" id="UP000216446">
    <property type="component" value="Unassembled WGS sequence"/>
</dbReference>
<gene>
    <name evidence="2" type="ORF">BSZ36_00825</name>
</gene>
<reference evidence="2 3" key="1">
    <citation type="submission" date="2016-11" db="EMBL/GenBank/DDBJ databases">
        <title>Study of marine rhodopsin-containing bacteria.</title>
        <authorList>
            <person name="Yoshizawa S."/>
            <person name="Kumagai Y."/>
            <person name="Kogure K."/>
        </authorList>
    </citation>
    <scope>NUCLEOTIDE SEQUENCE [LARGE SCALE GENOMIC DNA]</scope>
    <source>
        <strain evidence="2 3">SG-29</strain>
    </source>
</reference>
<feature type="domain" description="Inner membrane protein YgaP-like transmembrane" evidence="1">
    <location>
        <begin position="10"/>
        <end position="65"/>
    </location>
</feature>
<name>A0A259TVC2_9BACT</name>
<dbReference type="RefSeq" id="WP_094545271.1">
    <property type="nucleotide sequence ID" value="NZ_MQWB01000001.1"/>
</dbReference>
<comment type="caution">
    <text evidence="2">The sequence shown here is derived from an EMBL/GenBank/DDBJ whole genome shotgun (WGS) entry which is preliminary data.</text>
</comment>
<sequence>MKDAFVQFMVSPAGRATRVAAGLGLLALGLSRRPKPGGTLTAALALVPLGAGAFDVCALGPLLGAPLSGAEARASL</sequence>
<accession>A0A259TVC2</accession>
<organism evidence="2 3">
    <name type="scientific">Rubricoccus marinus</name>
    <dbReference type="NCBI Taxonomy" id="716817"/>
    <lineage>
        <taxon>Bacteria</taxon>
        <taxon>Pseudomonadati</taxon>
        <taxon>Rhodothermota</taxon>
        <taxon>Rhodothermia</taxon>
        <taxon>Rhodothermales</taxon>
        <taxon>Rubricoccaceae</taxon>
        <taxon>Rubricoccus</taxon>
    </lineage>
</organism>